<dbReference type="InterPro" id="IPR020084">
    <property type="entry name" value="NUDIX_hydrolase_CS"/>
</dbReference>
<evidence type="ECO:0000256" key="3">
    <source>
        <dbReference type="ARBA" id="ARBA00022801"/>
    </source>
</evidence>
<evidence type="ECO:0000256" key="2">
    <source>
        <dbReference type="ARBA" id="ARBA00022723"/>
    </source>
</evidence>
<proteinExistence type="predicted"/>
<keyword evidence="4" id="KW-0460">Magnesium</keyword>
<dbReference type="PANTHER" id="PTHR12629:SF0">
    <property type="entry name" value="DIPHOSPHOINOSITOL-POLYPHOSPHATE DIPHOSPHATASE"/>
    <property type="match status" value="1"/>
</dbReference>
<reference evidence="5" key="2">
    <citation type="journal article" date="2016" name="Front. Microbiol.">
        <title>The Regulatory Protein RosR Affects Rhizobium leguminosarum bv. trifolii Protein Profiles, Cell Surface Properties, and Symbiosis with Clover.</title>
        <authorList>
            <person name="Rachwal K."/>
            <person name="Boguszewska A."/>
            <person name="Kopcinska J."/>
            <person name="Karas M."/>
            <person name="Tchorzewski M."/>
            <person name="Janczarek M."/>
        </authorList>
    </citation>
    <scope>NUCLEOTIDE SEQUENCE</scope>
    <source>
        <strain evidence="5">Rt24.2</strain>
    </source>
</reference>
<dbReference type="AlphaFoldDB" id="A0A1B8R968"/>
<dbReference type="GO" id="GO:0046872">
    <property type="term" value="F:metal ion binding"/>
    <property type="evidence" value="ECO:0007669"/>
    <property type="project" value="UniProtKB-KW"/>
</dbReference>
<dbReference type="SUPFAM" id="SSF55811">
    <property type="entry name" value="Nudix"/>
    <property type="match status" value="1"/>
</dbReference>
<dbReference type="Gene3D" id="3.90.79.10">
    <property type="entry name" value="Nucleoside Triphosphate Pyrophosphohydrolase"/>
    <property type="match status" value="1"/>
</dbReference>
<dbReference type="GO" id="GO:0034432">
    <property type="term" value="F:bis(5'-adenosyl)-pentaphosphatase activity"/>
    <property type="evidence" value="ECO:0007669"/>
    <property type="project" value="TreeGrafter"/>
</dbReference>
<dbReference type="GO" id="GO:1901911">
    <property type="term" value="P:adenosine 5'-(hexahydrogen pentaphosphate) catabolic process"/>
    <property type="evidence" value="ECO:0007669"/>
    <property type="project" value="TreeGrafter"/>
</dbReference>
<dbReference type="GO" id="GO:0071543">
    <property type="term" value="P:diphosphoinositol polyphosphate metabolic process"/>
    <property type="evidence" value="ECO:0007669"/>
    <property type="project" value="TreeGrafter"/>
</dbReference>
<comment type="cofactor">
    <cofactor evidence="1">
        <name>Mg(2+)</name>
        <dbReference type="ChEBI" id="CHEBI:18420"/>
    </cofactor>
</comment>
<dbReference type="GO" id="GO:0005737">
    <property type="term" value="C:cytoplasm"/>
    <property type="evidence" value="ECO:0007669"/>
    <property type="project" value="TreeGrafter"/>
</dbReference>
<sequence>MLNEDAQAELTKTLFGRDVAQAGALCYRRTEGGGLDILFVGSRRNGRWGIPKGRVEDGEASSAAALREAFEEAGVVGIVDETVFGSFSYRKDTGPNHYQVAVHLLQVLRIADEFPEKSIRKTRWFRLKDAVRDAAQPGLRTLLSRVENLDP</sequence>
<dbReference type="GO" id="GO:0000298">
    <property type="term" value="F:endopolyphosphatase activity"/>
    <property type="evidence" value="ECO:0007669"/>
    <property type="project" value="TreeGrafter"/>
</dbReference>
<organism evidence="5">
    <name type="scientific">Rhizobium leguminosarum bv. trifolii</name>
    <dbReference type="NCBI Taxonomy" id="386"/>
    <lineage>
        <taxon>Bacteria</taxon>
        <taxon>Pseudomonadati</taxon>
        <taxon>Pseudomonadota</taxon>
        <taxon>Alphaproteobacteria</taxon>
        <taxon>Hyphomicrobiales</taxon>
        <taxon>Rhizobiaceae</taxon>
        <taxon>Rhizobium/Agrobacterium group</taxon>
        <taxon>Rhizobium</taxon>
    </lineage>
</organism>
<dbReference type="InterPro" id="IPR015797">
    <property type="entry name" value="NUDIX_hydrolase-like_dom_sf"/>
</dbReference>
<dbReference type="Pfam" id="PF00293">
    <property type="entry name" value="NUDIX"/>
    <property type="match status" value="1"/>
</dbReference>
<dbReference type="InterPro" id="IPR000086">
    <property type="entry name" value="NUDIX_hydrolase_dom"/>
</dbReference>
<dbReference type="GO" id="GO:0034431">
    <property type="term" value="F:bis(5'-adenosyl)-hexaphosphatase activity"/>
    <property type="evidence" value="ECO:0007669"/>
    <property type="project" value="TreeGrafter"/>
</dbReference>
<protein>
    <submittedName>
        <fullName evidence="5">Uncharacterized protein</fullName>
    </submittedName>
</protein>
<keyword evidence="2" id="KW-0479">Metal-binding</keyword>
<reference evidence="5" key="1">
    <citation type="journal article" date="2015" name="BMC Genomics">
        <title>Transcriptome profiling of a Rhizobium leguminosarum bv. trifolii rosR mutant reveals the role of the transcriptional regulator RosR in motility, synthesis of cell-surface components, and other cellular processes.</title>
        <authorList>
            <person name="Rachwal K."/>
            <person name="Matczynska E."/>
            <person name="Janczarek M."/>
        </authorList>
    </citation>
    <scope>NUCLEOTIDE SEQUENCE</scope>
    <source>
        <strain evidence="5">Rt24.2</strain>
    </source>
</reference>
<dbReference type="GO" id="GO:1901907">
    <property type="term" value="P:diadenosine pentaphosphate catabolic process"/>
    <property type="evidence" value="ECO:0007669"/>
    <property type="project" value="TreeGrafter"/>
</dbReference>
<dbReference type="EMBL" id="KX489539">
    <property type="protein sequence ID" value="AOO91903.1"/>
    <property type="molecule type" value="Genomic_DNA"/>
</dbReference>
<dbReference type="PROSITE" id="PS51462">
    <property type="entry name" value="NUDIX"/>
    <property type="match status" value="1"/>
</dbReference>
<dbReference type="PROSITE" id="PS00893">
    <property type="entry name" value="NUDIX_BOX"/>
    <property type="match status" value="1"/>
</dbReference>
<dbReference type="GO" id="GO:1901909">
    <property type="term" value="P:diadenosine hexaphosphate catabolic process"/>
    <property type="evidence" value="ECO:0007669"/>
    <property type="project" value="TreeGrafter"/>
</dbReference>
<dbReference type="GeneID" id="61426970"/>
<dbReference type="CDD" id="cd04666">
    <property type="entry name" value="NUDIX_DIPP2_like_Nudt4"/>
    <property type="match status" value="1"/>
</dbReference>
<evidence type="ECO:0000256" key="1">
    <source>
        <dbReference type="ARBA" id="ARBA00001946"/>
    </source>
</evidence>
<accession>A0A1B8R968</accession>
<dbReference type="RefSeq" id="WP_018245395.1">
    <property type="nucleotide sequence ID" value="NZ_CP050086.1"/>
</dbReference>
<evidence type="ECO:0000256" key="4">
    <source>
        <dbReference type="ARBA" id="ARBA00022842"/>
    </source>
</evidence>
<name>A0A1B8R968_RHILT</name>
<dbReference type="PANTHER" id="PTHR12629">
    <property type="entry name" value="DIPHOSPHOINOSITOL POLYPHOSPHATE PHOSPHOHYDROLASE"/>
    <property type="match status" value="1"/>
</dbReference>
<keyword evidence="3" id="KW-0378">Hydrolase</keyword>
<dbReference type="InterPro" id="IPR047198">
    <property type="entry name" value="DDP-like_NUDIX"/>
</dbReference>
<evidence type="ECO:0000313" key="5">
    <source>
        <dbReference type="EMBL" id="AOO91903.1"/>
    </source>
</evidence>
<dbReference type="GO" id="GO:0008486">
    <property type="term" value="F:diphosphoinositol-polyphosphate diphosphatase activity"/>
    <property type="evidence" value="ECO:0007669"/>
    <property type="project" value="TreeGrafter"/>
</dbReference>